<dbReference type="PROSITE" id="PS51272">
    <property type="entry name" value="SLH"/>
    <property type="match status" value="3"/>
</dbReference>
<feature type="chain" id="PRO_5007439169" evidence="1">
    <location>
        <begin position="24"/>
        <end position="234"/>
    </location>
</feature>
<reference evidence="3 5" key="1">
    <citation type="journal article" date="2015" name="Genome Announc.">
        <title>Draft Genome of the Euendolithic (true boring) Cyanobacterium Mastigocoleus testarum strain BC008.</title>
        <authorList>
            <person name="Guida B.S."/>
            <person name="Garcia-Pichel F."/>
        </authorList>
    </citation>
    <scope>NUCLEOTIDE SEQUENCE [LARGE SCALE GENOMIC DNA]</scope>
    <source>
        <strain evidence="3 5">BC008</strain>
    </source>
</reference>
<gene>
    <name evidence="3" type="ORF">BC008_02330</name>
    <name evidence="4" type="ORF">BC008_02745</name>
</gene>
<evidence type="ECO:0000313" key="5">
    <source>
        <dbReference type="Proteomes" id="UP000053372"/>
    </source>
</evidence>
<dbReference type="RefSeq" id="WP_027843329.1">
    <property type="nucleotide sequence ID" value="NZ_LMTZ01000038.1"/>
</dbReference>
<evidence type="ECO:0000256" key="1">
    <source>
        <dbReference type="SAM" id="SignalP"/>
    </source>
</evidence>
<evidence type="ECO:0000313" key="3">
    <source>
        <dbReference type="EMBL" id="KST68932.1"/>
    </source>
</evidence>
<dbReference type="Pfam" id="PF00395">
    <property type="entry name" value="SLH"/>
    <property type="match status" value="3"/>
</dbReference>
<keyword evidence="5" id="KW-1185">Reference proteome</keyword>
<dbReference type="PANTHER" id="PTHR43308">
    <property type="entry name" value="OUTER MEMBRANE PROTEIN ALPHA-RELATED"/>
    <property type="match status" value="1"/>
</dbReference>
<evidence type="ECO:0000313" key="4">
    <source>
        <dbReference type="EMBL" id="KST69001.1"/>
    </source>
</evidence>
<organism evidence="3 5">
    <name type="scientific">Mastigocoleus testarum BC008</name>
    <dbReference type="NCBI Taxonomy" id="371196"/>
    <lineage>
        <taxon>Bacteria</taxon>
        <taxon>Bacillati</taxon>
        <taxon>Cyanobacteriota</taxon>
        <taxon>Cyanophyceae</taxon>
        <taxon>Nostocales</taxon>
        <taxon>Hapalosiphonaceae</taxon>
        <taxon>Mastigocoleus</taxon>
    </lineage>
</organism>
<dbReference type="Proteomes" id="UP000053372">
    <property type="component" value="Unassembled WGS sequence"/>
</dbReference>
<dbReference type="PANTHER" id="PTHR43308:SF5">
    <property type="entry name" value="S-LAYER PROTEIN _ PEPTIDOGLYCAN ENDO-BETA-N-ACETYLGLUCOSAMINIDASE"/>
    <property type="match status" value="1"/>
</dbReference>
<comment type="caution">
    <text evidence="3">The sequence shown here is derived from an EMBL/GenBank/DDBJ whole genome shotgun (WGS) entry which is preliminary data.</text>
</comment>
<dbReference type="InterPro" id="IPR051465">
    <property type="entry name" value="Cell_Envelope_Struct_Comp"/>
</dbReference>
<dbReference type="InterPro" id="IPR001119">
    <property type="entry name" value="SLH_dom"/>
</dbReference>
<feature type="domain" description="SLH" evidence="2">
    <location>
        <begin position="158"/>
        <end position="221"/>
    </location>
</feature>
<dbReference type="EMBL" id="LMTZ01000038">
    <property type="protein sequence ID" value="KST69001.1"/>
    <property type="molecule type" value="Genomic_DNA"/>
</dbReference>
<feature type="domain" description="SLH" evidence="2">
    <location>
        <begin position="27"/>
        <end position="90"/>
    </location>
</feature>
<name>A0A0V7ZWB5_9CYAN</name>
<dbReference type="AlphaFoldDB" id="A0A0V7ZWB5"/>
<protein>
    <submittedName>
        <fullName evidence="3">S-layer protein</fullName>
    </submittedName>
</protein>
<sequence>MRHLTSALSLLALVQLLAIPVYAQTTSEQKTPDQTTTQTSFDPIQKVVSANLMNKFPDGNFHPERFMGRAELASIMVKTFLLDKQKAATEDNINVTDVSSSHWAFQDIQTVLKTGVMKGYRGNLFFPNQKVTRAEALAIFAQSYGVFQFPEATVNEILAQFPDQQSIPQWARKAVATTVTGGFVNQKADGNLSPLKPMTRGDMAYVLSRYLQRQQRNPYTPEVTPINNTSIAPI</sequence>
<proteinExistence type="predicted"/>
<feature type="signal peptide" evidence="1">
    <location>
        <begin position="1"/>
        <end position="23"/>
    </location>
</feature>
<dbReference type="EMBL" id="LMTZ01000042">
    <property type="protein sequence ID" value="KST68932.1"/>
    <property type="molecule type" value="Genomic_DNA"/>
</dbReference>
<evidence type="ECO:0000259" key="2">
    <source>
        <dbReference type="PROSITE" id="PS51272"/>
    </source>
</evidence>
<feature type="domain" description="SLH" evidence="2">
    <location>
        <begin position="91"/>
        <end position="154"/>
    </location>
</feature>
<accession>A0A0V7ZWB5</accession>
<dbReference type="OrthoDB" id="9759810at2"/>
<keyword evidence="1" id="KW-0732">Signal</keyword>